<evidence type="ECO:0000259" key="4">
    <source>
        <dbReference type="PROSITE" id="PS01124"/>
    </source>
</evidence>
<protein>
    <submittedName>
        <fullName evidence="5">AraC family transcriptional regulator ligand-binding domain-containing protein</fullName>
    </submittedName>
</protein>
<proteinExistence type="predicted"/>
<sequence>MSIEKQQMPALHPVYARLLCAELQRQGLSTAEIVGNTGLSWASLHDQSDWLSINQMQALVSRAVELSKNATLGMTVGLNTQVTAHGALGSAVASCATLADALMLIERYAVLRQSIVYTKTITQGQFAGLIVNEHYMPEPLRQYLLLQLVAGLLRLVDTVTGMSMATALRIEWPFPRPIWSDQLKAIAADNSFSADKLTVLLPASVITLPSLAADAHTYELAVLECDRQAQALQHGGQWSQRVKTYLAQHLLHAPSLANTAEAFNMSSRSLARRLQQESTRYQQLIDAVRFDETCVKLRLNSQPINTIAMAVGFQDASNFSRTFMRWAGMTPREYRLQYCPDTATKTALKEPI</sequence>
<accession>A0ABW3HI25</accession>
<evidence type="ECO:0000313" key="5">
    <source>
        <dbReference type="EMBL" id="MFD0949569.1"/>
    </source>
</evidence>
<dbReference type="SMART" id="SM00342">
    <property type="entry name" value="HTH_ARAC"/>
    <property type="match status" value="1"/>
</dbReference>
<dbReference type="SUPFAM" id="SSF46689">
    <property type="entry name" value="Homeodomain-like"/>
    <property type="match status" value="1"/>
</dbReference>
<comment type="caution">
    <text evidence="5">The sequence shown here is derived from an EMBL/GenBank/DDBJ whole genome shotgun (WGS) entry which is preliminary data.</text>
</comment>
<evidence type="ECO:0000256" key="3">
    <source>
        <dbReference type="ARBA" id="ARBA00023163"/>
    </source>
</evidence>
<evidence type="ECO:0000256" key="2">
    <source>
        <dbReference type="ARBA" id="ARBA00023125"/>
    </source>
</evidence>
<feature type="domain" description="HTH araC/xylS-type" evidence="4">
    <location>
        <begin position="240"/>
        <end position="337"/>
    </location>
</feature>
<gene>
    <name evidence="5" type="ORF">ACFQ0F_04050</name>
</gene>
<dbReference type="InterPro" id="IPR032687">
    <property type="entry name" value="AraC-type_N"/>
</dbReference>
<organism evidence="5 6">
    <name type="scientific">Paraperlucidibaca wandonensis</name>
    <dbReference type="NCBI Taxonomy" id="1268273"/>
    <lineage>
        <taxon>Bacteria</taxon>
        <taxon>Pseudomonadati</taxon>
        <taxon>Pseudomonadota</taxon>
        <taxon>Gammaproteobacteria</taxon>
        <taxon>Moraxellales</taxon>
        <taxon>Moraxellaceae</taxon>
        <taxon>Paraperlucidibaca</taxon>
    </lineage>
</organism>
<dbReference type="PANTHER" id="PTHR47894">
    <property type="entry name" value="HTH-TYPE TRANSCRIPTIONAL REGULATOR GADX"/>
    <property type="match status" value="1"/>
</dbReference>
<dbReference type="Gene3D" id="1.10.10.60">
    <property type="entry name" value="Homeodomain-like"/>
    <property type="match status" value="1"/>
</dbReference>
<dbReference type="PROSITE" id="PS01124">
    <property type="entry name" value="HTH_ARAC_FAMILY_2"/>
    <property type="match status" value="1"/>
</dbReference>
<dbReference type="Pfam" id="PF12833">
    <property type="entry name" value="HTH_18"/>
    <property type="match status" value="1"/>
</dbReference>
<dbReference type="PANTHER" id="PTHR47894:SF1">
    <property type="entry name" value="HTH-TYPE TRANSCRIPTIONAL REGULATOR VQSM"/>
    <property type="match status" value="1"/>
</dbReference>
<dbReference type="EMBL" id="JBHTIT010000001">
    <property type="protein sequence ID" value="MFD0949569.1"/>
    <property type="molecule type" value="Genomic_DNA"/>
</dbReference>
<dbReference type="Pfam" id="PF12625">
    <property type="entry name" value="Arabinose_bd"/>
    <property type="match status" value="1"/>
</dbReference>
<dbReference type="InterPro" id="IPR018060">
    <property type="entry name" value="HTH_AraC"/>
</dbReference>
<evidence type="ECO:0000256" key="1">
    <source>
        <dbReference type="ARBA" id="ARBA00023015"/>
    </source>
</evidence>
<keyword evidence="2" id="KW-0238">DNA-binding</keyword>
<dbReference type="RefSeq" id="WP_379069383.1">
    <property type="nucleotide sequence ID" value="NZ_JBHTIT010000001.1"/>
</dbReference>
<dbReference type="Proteomes" id="UP001597044">
    <property type="component" value="Unassembled WGS sequence"/>
</dbReference>
<keyword evidence="3" id="KW-0804">Transcription</keyword>
<keyword evidence="1" id="KW-0805">Transcription regulation</keyword>
<evidence type="ECO:0000313" key="6">
    <source>
        <dbReference type="Proteomes" id="UP001597044"/>
    </source>
</evidence>
<reference evidence="6" key="1">
    <citation type="journal article" date="2019" name="Int. J. Syst. Evol. Microbiol.">
        <title>The Global Catalogue of Microorganisms (GCM) 10K type strain sequencing project: providing services to taxonomists for standard genome sequencing and annotation.</title>
        <authorList>
            <consortium name="The Broad Institute Genomics Platform"/>
            <consortium name="The Broad Institute Genome Sequencing Center for Infectious Disease"/>
            <person name="Wu L."/>
            <person name="Ma J."/>
        </authorList>
    </citation>
    <scope>NUCLEOTIDE SEQUENCE [LARGE SCALE GENOMIC DNA]</scope>
    <source>
        <strain evidence="6">CCUG 63419</strain>
    </source>
</reference>
<name>A0ABW3HI25_9GAMM</name>
<dbReference type="InterPro" id="IPR020449">
    <property type="entry name" value="Tscrpt_reg_AraC-type_HTH"/>
</dbReference>
<dbReference type="InterPro" id="IPR009057">
    <property type="entry name" value="Homeodomain-like_sf"/>
</dbReference>
<keyword evidence="6" id="KW-1185">Reference proteome</keyword>
<dbReference type="PRINTS" id="PR00032">
    <property type="entry name" value="HTHARAC"/>
</dbReference>